<dbReference type="Proteomes" id="UP000249390">
    <property type="component" value="Unassembled WGS sequence"/>
</dbReference>
<sequence length="97" mass="11152">MALARKYNTDEKTICCNNFSQIFGPIREWVTRILARMFPSTRILEVHGEIDDVARLQLSTSRGIQELQGKEYVNFHPTLKATAHPPHHIFKLATNFA</sequence>
<evidence type="ECO:0000313" key="2">
    <source>
        <dbReference type="Proteomes" id="UP000249390"/>
    </source>
</evidence>
<accession>A0A328EC23</accession>
<evidence type="ECO:0000313" key="1">
    <source>
        <dbReference type="EMBL" id="RAL54133.1"/>
    </source>
</evidence>
<protein>
    <submittedName>
        <fullName evidence="1">Uncharacterized protein</fullName>
    </submittedName>
</protein>
<reference evidence="1 2" key="1">
    <citation type="submission" date="2018-06" db="EMBL/GenBank/DDBJ databases">
        <title>The Genome of Cuscuta australis (Dodder) Provides Insight into the Evolution of Plant Parasitism.</title>
        <authorList>
            <person name="Liu H."/>
        </authorList>
    </citation>
    <scope>NUCLEOTIDE SEQUENCE [LARGE SCALE GENOMIC DNA]</scope>
    <source>
        <strain evidence="2">cv. Yunnan</strain>
        <tissue evidence="1">Vines</tissue>
    </source>
</reference>
<gene>
    <name evidence="1" type="ORF">DM860_004604</name>
</gene>
<keyword evidence="2" id="KW-1185">Reference proteome</keyword>
<organism evidence="1 2">
    <name type="scientific">Cuscuta australis</name>
    <dbReference type="NCBI Taxonomy" id="267555"/>
    <lineage>
        <taxon>Eukaryota</taxon>
        <taxon>Viridiplantae</taxon>
        <taxon>Streptophyta</taxon>
        <taxon>Embryophyta</taxon>
        <taxon>Tracheophyta</taxon>
        <taxon>Spermatophyta</taxon>
        <taxon>Magnoliopsida</taxon>
        <taxon>eudicotyledons</taxon>
        <taxon>Gunneridae</taxon>
        <taxon>Pentapetalae</taxon>
        <taxon>asterids</taxon>
        <taxon>lamiids</taxon>
        <taxon>Solanales</taxon>
        <taxon>Convolvulaceae</taxon>
        <taxon>Cuscuteae</taxon>
        <taxon>Cuscuta</taxon>
        <taxon>Cuscuta subgen. Grammica</taxon>
        <taxon>Cuscuta sect. Cleistogrammica</taxon>
    </lineage>
</organism>
<proteinExistence type="predicted"/>
<dbReference type="AlphaFoldDB" id="A0A328EC23"/>
<comment type="caution">
    <text evidence="1">The sequence shown here is derived from an EMBL/GenBank/DDBJ whole genome shotgun (WGS) entry which is preliminary data.</text>
</comment>
<dbReference type="EMBL" id="NQVE01000015">
    <property type="protein sequence ID" value="RAL54133.1"/>
    <property type="molecule type" value="Genomic_DNA"/>
</dbReference>
<name>A0A328EC23_9ASTE</name>